<gene>
    <name evidence="1" type="ORF">Ahy_A02g007820</name>
</gene>
<evidence type="ECO:0000313" key="1">
    <source>
        <dbReference type="EMBL" id="RYR73471.1"/>
    </source>
</evidence>
<proteinExistence type="predicted"/>
<reference evidence="1 2" key="1">
    <citation type="submission" date="2019-01" db="EMBL/GenBank/DDBJ databases">
        <title>Sequencing of cultivated peanut Arachis hypogaea provides insights into genome evolution and oil improvement.</title>
        <authorList>
            <person name="Chen X."/>
        </authorList>
    </citation>
    <scope>NUCLEOTIDE SEQUENCE [LARGE SCALE GENOMIC DNA]</scope>
    <source>
        <strain evidence="2">cv. Fuhuasheng</strain>
        <tissue evidence="1">Leaves</tissue>
    </source>
</reference>
<evidence type="ECO:0008006" key="3">
    <source>
        <dbReference type="Google" id="ProtNLM"/>
    </source>
</evidence>
<accession>A0A445EDJ1</accession>
<dbReference type="EMBL" id="SDMP01000002">
    <property type="protein sequence ID" value="RYR73471.1"/>
    <property type="molecule type" value="Genomic_DNA"/>
</dbReference>
<keyword evidence="2" id="KW-1185">Reference proteome</keyword>
<name>A0A445EDJ1_ARAHY</name>
<protein>
    <recommendedName>
        <fullName evidence="3">Ubiquitin-like protease family profile domain-containing protein</fullName>
    </recommendedName>
</protein>
<dbReference type="Proteomes" id="UP000289738">
    <property type="component" value="Chromosome A02"/>
</dbReference>
<dbReference type="AlphaFoldDB" id="A0A445EDJ1"/>
<organism evidence="1 2">
    <name type="scientific">Arachis hypogaea</name>
    <name type="common">Peanut</name>
    <dbReference type="NCBI Taxonomy" id="3818"/>
    <lineage>
        <taxon>Eukaryota</taxon>
        <taxon>Viridiplantae</taxon>
        <taxon>Streptophyta</taxon>
        <taxon>Embryophyta</taxon>
        <taxon>Tracheophyta</taxon>
        <taxon>Spermatophyta</taxon>
        <taxon>Magnoliopsida</taxon>
        <taxon>eudicotyledons</taxon>
        <taxon>Gunneridae</taxon>
        <taxon>Pentapetalae</taxon>
        <taxon>rosids</taxon>
        <taxon>fabids</taxon>
        <taxon>Fabales</taxon>
        <taxon>Fabaceae</taxon>
        <taxon>Papilionoideae</taxon>
        <taxon>50 kb inversion clade</taxon>
        <taxon>dalbergioids sensu lato</taxon>
        <taxon>Dalbergieae</taxon>
        <taxon>Pterocarpus clade</taxon>
        <taxon>Arachis</taxon>
    </lineage>
</organism>
<sequence>MFIPYLDLKKLSSHPCNFFIFAHVCYVDHWWTWMADVRNKKFRVLDPYNKKCPSPARMKLNKFIGYVISRIRVFAGGQPLRKNDYQIEPPYVNIAG</sequence>
<comment type="caution">
    <text evidence="1">The sequence shown here is derived from an EMBL/GenBank/DDBJ whole genome shotgun (WGS) entry which is preliminary data.</text>
</comment>
<evidence type="ECO:0000313" key="2">
    <source>
        <dbReference type="Proteomes" id="UP000289738"/>
    </source>
</evidence>